<dbReference type="Pfam" id="PF03171">
    <property type="entry name" value="2OG-FeII_Oxy"/>
    <property type="match status" value="1"/>
</dbReference>
<evidence type="ECO:0000313" key="3">
    <source>
        <dbReference type="EMBL" id="EPT01050.1"/>
    </source>
</evidence>
<proteinExistence type="inferred from homology"/>
<dbReference type="GO" id="GO:0016491">
    <property type="term" value="F:oxidoreductase activity"/>
    <property type="evidence" value="ECO:0007669"/>
    <property type="project" value="UniProtKB-KW"/>
</dbReference>
<dbReference type="OrthoDB" id="288590at2759"/>
<keyword evidence="1" id="KW-0479">Metal-binding</keyword>
<evidence type="ECO:0000256" key="1">
    <source>
        <dbReference type="RuleBase" id="RU003682"/>
    </source>
</evidence>
<evidence type="ECO:0000259" key="2">
    <source>
        <dbReference type="PROSITE" id="PS51471"/>
    </source>
</evidence>
<dbReference type="PROSITE" id="PS51471">
    <property type="entry name" value="FE2OG_OXY"/>
    <property type="match status" value="1"/>
</dbReference>
<dbReference type="HOGENOM" id="CLU_010119_4_2_1"/>
<dbReference type="GO" id="GO:0046872">
    <property type="term" value="F:metal ion binding"/>
    <property type="evidence" value="ECO:0007669"/>
    <property type="project" value="UniProtKB-KW"/>
</dbReference>
<dbReference type="InterPro" id="IPR027443">
    <property type="entry name" value="IPNS-like_sf"/>
</dbReference>
<feature type="domain" description="Fe2OG dioxygenase" evidence="2">
    <location>
        <begin position="176"/>
        <end position="285"/>
    </location>
</feature>
<accession>S8FS41</accession>
<keyword evidence="4" id="KW-1185">Reference proteome</keyword>
<dbReference type="SUPFAM" id="SSF51197">
    <property type="entry name" value="Clavaminate synthase-like"/>
    <property type="match status" value="1"/>
</dbReference>
<reference evidence="3 4" key="1">
    <citation type="journal article" date="2012" name="Science">
        <title>The Paleozoic origin of enzymatic lignin decomposition reconstructed from 31 fungal genomes.</title>
        <authorList>
            <person name="Floudas D."/>
            <person name="Binder M."/>
            <person name="Riley R."/>
            <person name="Barry K."/>
            <person name="Blanchette R.A."/>
            <person name="Henrissat B."/>
            <person name="Martinez A.T."/>
            <person name="Otillar R."/>
            <person name="Spatafora J.W."/>
            <person name="Yadav J.S."/>
            <person name="Aerts A."/>
            <person name="Benoit I."/>
            <person name="Boyd A."/>
            <person name="Carlson A."/>
            <person name="Copeland A."/>
            <person name="Coutinho P.M."/>
            <person name="de Vries R.P."/>
            <person name="Ferreira P."/>
            <person name="Findley K."/>
            <person name="Foster B."/>
            <person name="Gaskell J."/>
            <person name="Glotzer D."/>
            <person name="Gorecki P."/>
            <person name="Heitman J."/>
            <person name="Hesse C."/>
            <person name="Hori C."/>
            <person name="Igarashi K."/>
            <person name="Jurgens J.A."/>
            <person name="Kallen N."/>
            <person name="Kersten P."/>
            <person name="Kohler A."/>
            <person name="Kuees U."/>
            <person name="Kumar T.K.A."/>
            <person name="Kuo A."/>
            <person name="LaButti K."/>
            <person name="Larrondo L.F."/>
            <person name="Lindquist E."/>
            <person name="Ling A."/>
            <person name="Lombard V."/>
            <person name="Lucas S."/>
            <person name="Lundell T."/>
            <person name="Martin R."/>
            <person name="McLaughlin D.J."/>
            <person name="Morgenstern I."/>
            <person name="Morin E."/>
            <person name="Murat C."/>
            <person name="Nagy L.G."/>
            <person name="Nolan M."/>
            <person name="Ohm R.A."/>
            <person name="Patyshakuliyeva A."/>
            <person name="Rokas A."/>
            <person name="Ruiz-Duenas F.J."/>
            <person name="Sabat G."/>
            <person name="Salamov A."/>
            <person name="Samejima M."/>
            <person name="Schmutz J."/>
            <person name="Slot J.C."/>
            <person name="St John F."/>
            <person name="Stenlid J."/>
            <person name="Sun H."/>
            <person name="Sun S."/>
            <person name="Syed K."/>
            <person name="Tsang A."/>
            <person name="Wiebenga A."/>
            <person name="Young D."/>
            <person name="Pisabarro A."/>
            <person name="Eastwood D.C."/>
            <person name="Martin F."/>
            <person name="Cullen D."/>
            <person name="Grigoriev I.V."/>
            <person name="Hibbett D.S."/>
        </authorList>
    </citation>
    <scope>NUCLEOTIDE SEQUENCE</scope>
    <source>
        <strain evidence="4">FP-58527</strain>
    </source>
</reference>
<dbReference type="InterPro" id="IPR050231">
    <property type="entry name" value="Iron_ascorbate_oxido_reductase"/>
</dbReference>
<name>S8FS41_FOMSC</name>
<dbReference type="EMBL" id="KE504144">
    <property type="protein sequence ID" value="EPT01050.1"/>
    <property type="molecule type" value="Genomic_DNA"/>
</dbReference>
<dbReference type="InterPro" id="IPR044861">
    <property type="entry name" value="IPNS-like_FE2OG_OXY"/>
</dbReference>
<dbReference type="InterPro" id="IPR005123">
    <property type="entry name" value="Oxoglu/Fe-dep_dioxygenase_dom"/>
</dbReference>
<organism evidence="3 4">
    <name type="scientific">Fomitopsis schrenkii</name>
    <name type="common">Brown rot fungus</name>
    <dbReference type="NCBI Taxonomy" id="2126942"/>
    <lineage>
        <taxon>Eukaryota</taxon>
        <taxon>Fungi</taxon>
        <taxon>Dikarya</taxon>
        <taxon>Basidiomycota</taxon>
        <taxon>Agaricomycotina</taxon>
        <taxon>Agaricomycetes</taxon>
        <taxon>Polyporales</taxon>
        <taxon>Fomitopsis</taxon>
    </lineage>
</organism>
<dbReference type="PANTHER" id="PTHR47990">
    <property type="entry name" value="2-OXOGLUTARATE (2OG) AND FE(II)-DEPENDENT OXYGENASE SUPERFAMILY PROTEIN-RELATED"/>
    <property type="match status" value="1"/>
</dbReference>
<dbReference type="InterPro" id="IPR026992">
    <property type="entry name" value="DIOX_N"/>
</dbReference>
<evidence type="ECO:0000313" key="4">
    <source>
        <dbReference type="Proteomes" id="UP000015241"/>
    </source>
</evidence>
<dbReference type="eggNOG" id="KOG0143">
    <property type="taxonomic scope" value="Eukaryota"/>
</dbReference>
<dbReference type="STRING" id="743788.S8FS41"/>
<protein>
    <recommendedName>
        <fullName evidence="2">Fe2OG dioxygenase domain-containing protein</fullName>
    </recommendedName>
</protein>
<keyword evidence="1" id="KW-0408">Iron</keyword>
<dbReference type="Proteomes" id="UP000015241">
    <property type="component" value="Unassembled WGS sequence"/>
</dbReference>
<dbReference type="InParanoid" id="S8FS41"/>
<dbReference type="Pfam" id="PF14226">
    <property type="entry name" value="DIOX_N"/>
    <property type="match status" value="1"/>
</dbReference>
<keyword evidence="1" id="KW-0560">Oxidoreductase</keyword>
<sequence>MPAPSFPDDVPTHPLFVIDYAMILQDKEEEKDRLWDAATQLGFWYLKNHGAEQEVDALFDLGKRFMDLPLDEKLAYEEGDDGMQFGYKAAGYHTADENGTLDETEFLDVAKDDVLAFPHPVHRTYPPLVSDAIPAVFLPFMRKSLAINHVLLAVLNDKLGLDKGALAALHLTEERSGCVARVIRTPPQAGKNEEMLERQALLGAHTDFGSLSFLHNRLGGLQVLAPGTEDWEYIKPIPGHAICNVGDALNIFSGGLIRSNMHRVVSPPREQAQHERFSLAFFTRPHDSVILRSLVPTSTPGSSAEVMQGRGTAGEWLVRRLKFLRTGNYYVKE</sequence>
<comment type="similarity">
    <text evidence="1">Belongs to the iron/ascorbate-dependent oxidoreductase family.</text>
</comment>
<gene>
    <name evidence="3" type="ORF">FOMPIDRAFT_1030020</name>
</gene>
<dbReference type="Gene3D" id="2.60.120.330">
    <property type="entry name" value="B-lactam Antibiotic, Isopenicillin N Synthase, Chain"/>
    <property type="match status" value="1"/>
</dbReference>
<dbReference type="AlphaFoldDB" id="S8FS41"/>